<feature type="region of interest" description="Disordered" evidence="1">
    <location>
        <begin position="2825"/>
        <end position="2942"/>
    </location>
</feature>
<feature type="region of interest" description="Disordered" evidence="1">
    <location>
        <begin position="1592"/>
        <end position="1615"/>
    </location>
</feature>
<evidence type="ECO:0000313" key="3">
    <source>
        <dbReference type="Proteomes" id="UP001374579"/>
    </source>
</evidence>
<evidence type="ECO:0000256" key="1">
    <source>
        <dbReference type="SAM" id="MobiDB-lite"/>
    </source>
</evidence>
<keyword evidence="3" id="KW-1185">Reference proteome</keyword>
<reference evidence="2 3" key="1">
    <citation type="submission" date="2024-02" db="EMBL/GenBank/DDBJ databases">
        <title>Chromosome-scale genome assembly of the rough periwinkle Littorina saxatilis.</title>
        <authorList>
            <person name="De Jode A."/>
            <person name="Faria R."/>
            <person name="Formenti G."/>
            <person name="Sims Y."/>
            <person name="Smith T.P."/>
            <person name="Tracey A."/>
            <person name="Wood J.M.D."/>
            <person name="Zagrodzka Z.B."/>
            <person name="Johannesson K."/>
            <person name="Butlin R.K."/>
            <person name="Leder E.H."/>
        </authorList>
    </citation>
    <scope>NUCLEOTIDE SEQUENCE [LARGE SCALE GENOMIC DNA]</scope>
    <source>
        <strain evidence="2">Snail1</strain>
        <tissue evidence="2">Muscle</tissue>
    </source>
</reference>
<feature type="compositionally biased region" description="Polar residues" evidence="1">
    <location>
        <begin position="1143"/>
        <end position="1153"/>
    </location>
</feature>
<feature type="compositionally biased region" description="Polar residues" evidence="1">
    <location>
        <begin position="1062"/>
        <end position="1075"/>
    </location>
</feature>
<feature type="region of interest" description="Disordered" evidence="1">
    <location>
        <begin position="2555"/>
        <end position="2586"/>
    </location>
</feature>
<feature type="region of interest" description="Disordered" evidence="1">
    <location>
        <begin position="685"/>
        <end position="712"/>
    </location>
</feature>
<protein>
    <submittedName>
        <fullName evidence="2">Uncharacterized protein</fullName>
    </submittedName>
</protein>
<feature type="compositionally biased region" description="Basic and acidic residues" evidence="1">
    <location>
        <begin position="702"/>
        <end position="712"/>
    </location>
</feature>
<feature type="compositionally biased region" description="Basic and acidic residues" evidence="1">
    <location>
        <begin position="1186"/>
        <end position="1196"/>
    </location>
</feature>
<feature type="region of interest" description="Disordered" evidence="1">
    <location>
        <begin position="2446"/>
        <end position="2467"/>
    </location>
</feature>
<dbReference type="EMBL" id="JBAMIC010000001">
    <property type="protein sequence ID" value="KAK7115732.1"/>
    <property type="molecule type" value="Genomic_DNA"/>
</dbReference>
<feature type="compositionally biased region" description="Polar residues" evidence="1">
    <location>
        <begin position="960"/>
        <end position="972"/>
    </location>
</feature>
<feature type="compositionally biased region" description="Basic and acidic residues" evidence="1">
    <location>
        <begin position="2890"/>
        <end position="2903"/>
    </location>
</feature>
<feature type="compositionally biased region" description="Basic residues" evidence="1">
    <location>
        <begin position="1169"/>
        <end position="1185"/>
    </location>
</feature>
<name>A0AAN9C1P9_9CAEN</name>
<feature type="region of interest" description="Disordered" evidence="1">
    <location>
        <begin position="1942"/>
        <end position="2002"/>
    </location>
</feature>
<accession>A0AAN9C1P9</accession>
<feature type="compositionally biased region" description="Polar residues" evidence="1">
    <location>
        <begin position="687"/>
        <end position="701"/>
    </location>
</feature>
<feature type="compositionally biased region" description="Polar residues" evidence="1">
    <location>
        <begin position="1673"/>
        <end position="1690"/>
    </location>
</feature>
<feature type="region of interest" description="Disordered" evidence="1">
    <location>
        <begin position="1040"/>
        <end position="1076"/>
    </location>
</feature>
<feature type="compositionally biased region" description="Polar residues" evidence="1">
    <location>
        <begin position="980"/>
        <end position="1003"/>
    </location>
</feature>
<feature type="region of interest" description="Disordered" evidence="1">
    <location>
        <begin position="36"/>
        <end position="68"/>
    </location>
</feature>
<feature type="compositionally biased region" description="Polar residues" evidence="1">
    <location>
        <begin position="1118"/>
        <end position="1131"/>
    </location>
</feature>
<feature type="region of interest" description="Disordered" evidence="1">
    <location>
        <begin position="1"/>
        <end position="21"/>
    </location>
</feature>
<feature type="region of interest" description="Disordered" evidence="1">
    <location>
        <begin position="1651"/>
        <end position="1690"/>
    </location>
</feature>
<feature type="compositionally biased region" description="Basic and acidic residues" evidence="1">
    <location>
        <begin position="1132"/>
        <end position="1142"/>
    </location>
</feature>
<feature type="compositionally biased region" description="Polar residues" evidence="1">
    <location>
        <begin position="2446"/>
        <end position="2459"/>
    </location>
</feature>
<proteinExistence type="predicted"/>
<feature type="compositionally biased region" description="Basic and acidic residues" evidence="1">
    <location>
        <begin position="198"/>
        <end position="207"/>
    </location>
</feature>
<feature type="compositionally biased region" description="Polar residues" evidence="1">
    <location>
        <begin position="1468"/>
        <end position="1478"/>
    </location>
</feature>
<feature type="region of interest" description="Disordered" evidence="1">
    <location>
        <begin position="96"/>
        <end position="115"/>
    </location>
</feature>
<feature type="compositionally biased region" description="Polar residues" evidence="1">
    <location>
        <begin position="1969"/>
        <end position="1981"/>
    </location>
</feature>
<comment type="caution">
    <text evidence="2">The sequence shown here is derived from an EMBL/GenBank/DDBJ whole genome shotgun (WGS) entry which is preliminary data.</text>
</comment>
<feature type="region of interest" description="Disordered" evidence="1">
    <location>
        <begin position="520"/>
        <end position="544"/>
    </location>
</feature>
<evidence type="ECO:0000313" key="2">
    <source>
        <dbReference type="EMBL" id="KAK7115732.1"/>
    </source>
</evidence>
<feature type="region of interest" description="Disordered" evidence="1">
    <location>
        <begin position="2354"/>
        <end position="2389"/>
    </location>
</feature>
<sequence>MASQLTSSTNDVYQDPRMSTPQVDWALINYEPTDERSLFDPAAKLHKRKKDPYGPGTSKEEDSESDVVDWSMINVEPQDEASHSISEIPYDLDTNALNVPSTSKGGRAKKTAQTRSQIDKDWKLINFESPDEYAPEQSEDASCNRYNEYFEYDVAGSSTGRFFSTCDEAGPSRLHVNSDVMTINVDPPSQDCRSGGSHYEHGEHSFQNEELPGPSKTKKAATILKKSSLKKDLEAYDWKCINFEETCSMSPEASLVYQGLGESFVHQSEGIQNVKVHQEIESKKHVHFDPISDCEPCELWTVEPMQSVFPKEKCPAFACGARVFGAEKLPVENAEHGQYELSKNMMPPDTIEAVKENIKFIDEKDKIKFTVTCEVNRNTSANDDLEKKICSGSRSQGDIKTMSACQNLTRSKCTETMNKESSVCQRPEQSPEVTSCFKRPQGHTEKLVALFASLDVHQSPPPLLSETRRRRKELTGLAPELEQDLAKEKTKATDREIFSSTAERIKEIEKLMSPKVSRTDFPAAAARSSKGRDESQGHEVVPHTKKQSVEAILLVLQSMQSVMVRMARVANSSSVDGSPDHEHNNPGTLTDIVKQQRRKPPFKLSCPTDREVMPEGLLAYSIAHEVVGQASKKISELYSGCAKRVQGLCKENKDKESVPVVLALSAIKETLKDLEGPGADKAYASTAVETSDSPTSVATETNTKEDKKHVSETSEANWISVDLINQILETVTREKKGKFETGLQDVNPLLSSSDVSSTQNGPLQTELKQMSFKLVSRTMKEAVSVLMNTRTSATSSFISCDKSETSTSLLAKETDNAAGAELNERETSVTLIHKQRDQSITDFMQSIADEVHELITKLFNHLQSVECTEELNAIINAAEVHSSTSVDNLNLSSVTPECDIFEMSSTNYTVIEGSASSTGEAQDYQERHNMIMDPQTTKTISDKNPGEYSGSLAENDDSLHSSNESNCASSFYTADEELPKQSQEFSMPGANNESVENCSQASEQTDDLCQSDESAKCVNYSTQDTDSSIERLFQASQTAAADLSESSSESYDEDSRESFSYTTPSTLLSMQTSGESRNRMLRSNGLRNVDTDGSSDLLLVPSGRVQMAGGNHPEHVQQADQNRPSCSTSTKNPDRPHKEPTQERASTSKSVTEGMSAGKKQGGGNFHISCHHQQRGAKPTAKNKHSSSEPKLEFYKRTKVLERPGVRRRLFETPDTTNSDWAVIGWYPPRNIGSINNESSDVEDDNVITIELDEGVTATEAEVIVGVIAASLQQNNAVLPSRETSNSVDGQCMQRAQQTSLCRGNQESCVCDDAQPQTSLTVPATCLDSRVSDGNAPARTTNSKCFDRDDATSPFDAVTSSDREKATLDIPDGKAKTVGEGTTFAVDDEHPQRASSTQIRSGMTSNSYDVALEHKYVCLHSRGQSASSVTSSVSSDCFPNVRSAKIQSSCSQALTSEHLTEPHHNRHQSTSIPSTCSPSRPRVASAPQTQNRTGTEPSNTNPAGLCFQCTEVLQESPSSASQHPPAASSDSPSSCCLASYSPEASALQQKCASTCSIDNDVTEGSCTGENCASSTSVRAVWIGSANTNINGIGRRRYQSKPGTQSVTSKHSSSCGTPVDVLRGGISQFKDQVEHGMEEIKSTMTALCTAAKNNNPEEDPSGTSSSTSPLPVSHQTTTHSSQPPELGSTSCGCVSSRVKELARSLEHKTSVDQKYAHHQCCSPSPVHRSRISTSSSISKYHHVLSQSPVVARNELTCTDRHQTVDTAVCIPISDSLATGNILHNPSAQDHANTPCWQPSDSEVYSCSVDSGCNLHQVESSSVDGLFASNNSTLQLRTAVQGCSQAELHRPTKICSETKNIARSSRSLSQTCLSDAIISYPAAILQEEHSDHTDDTHTRNTGNKKVLCSSCDRSIRSFIDVDGFAEISFKRVAPVVVEKFNELTQRRGGRSVASGRDHVETSPITEKASEQVLSANDPSTINSPPKAASETAENSPHTNAPGSRLMDKIVKIAQHCSPMKVYSRDMDAALNVIDSMLTSSSGGTLDAHVDDVHRLRFASSDVDRAGQSSQLQFMMPKMSVYNQEAVLKSNSSNIRDTNECCVTSSTESGFPDFKTSCHGSIAQSTRKTANDDEKHRNNSGCTSNQETISAFIVHVGRTVGGSAFFLQPITPKNVIKFADSACQASDESIDPVAGDSFRWYGSDGSELSLARSVSLQKLIDSNGDGCEHNDDLDQRRIPLSGAVACLTTEDGNTPRNNVIFSTARDQATIDSSEKENASLQNYSMLEGVCEISHSACETCGQVTGAPSSLGVPDVYFCQAKTLTETHHKMVSRGSSCSTEFSQCSLSLRSEAGSILSNASDGADTGHSSRECQRCSSPHEHRGGSHDQGKRRVRMTAHSNHVDNVDFSDGGKSSASTSVGSEARKSAFCGVSVMRTGNVEPGYAMTSFSRPTCQSQDSSESVGSGIGRKGFTSTSYGTGGALDRDELCPTTAREVRSTTVVKADSDYRESTSPFFSERVVSEDQHDGCSVQQTKGVNKSAQIEIEYCDSSLSTSDCLNQAPGTSGLQSDLQPGQSHALSTGQTEVTSAGSLAPPAFYPKHCDTPRASSASPPVKHRGCSLGECNRKLKRIPGGLKHGMVLLNTHEEEPPSLSSSYSSLCTSSKPSPNSSATNFSAVSSLIDPITGVYDPSWFDPALSESGASNGVQSGTAPKVSSSTVASGLKTIHRGTGVNFISGLKDPSACGSDCVDIRAGCVDSVDFLMRSLSDELCSVRTSETTKGDQSKDSWTKLQQMNLSSRATRLVLESRLRSLHRILKQMDIFEHLPVPESFGKDENRQQMDSSEHLSASESFGKDENRQQMDSSEHLSASESFGKGENRQQMDSSEHLSASESFGKDENRQQMDSSEHLSAPESFSQDEEQQQQQQQQSPLVSKSSKNEACAQQPS</sequence>
<feature type="region of interest" description="Disordered" evidence="1">
    <location>
        <begin position="1460"/>
        <end position="1502"/>
    </location>
</feature>
<feature type="compositionally biased region" description="Polar residues" evidence="1">
    <location>
        <begin position="1486"/>
        <end position="1502"/>
    </location>
</feature>
<feature type="compositionally biased region" description="Polar residues" evidence="1">
    <location>
        <begin position="1989"/>
        <end position="1999"/>
    </location>
</feature>
<feature type="compositionally biased region" description="Basic and acidic residues" evidence="1">
    <location>
        <begin position="2870"/>
        <end position="2882"/>
    </location>
</feature>
<feature type="compositionally biased region" description="Polar residues" evidence="1">
    <location>
        <begin position="1600"/>
        <end position="1615"/>
    </location>
</feature>
<feature type="compositionally biased region" description="Basic and acidic residues" evidence="1">
    <location>
        <begin position="2364"/>
        <end position="2387"/>
    </location>
</feature>
<feature type="compositionally biased region" description="Basic and acidic residues" evidence="1">
    <location>
        <begin position="530"/>
        <end position="542"/>
    </location>
</feature>
<organism evidence="2 3">
    <name type="scientific">Littorina saxatilis</name>
    <dbReference type="NCBI Taxonomy" id="31220"/>
    <lineage>
        <taxon>Eukaryota</taxon>
        <taxon>Metazoa</taxon>
        <taxon>Spiralia</taxon>
        <taxon>Lophotrochozoa</taxon>
        <taxon>Mollusca</taxon>
        <taxon>Gastropoda</taxon>
        <taxon>Caenogastropoda</taxon>
        <taxon>Littorinimorpha</taxon>
        <taxon>Littorinoidea</taxon>
        <taxon>Littorinidae</taxon>
        <taxon>Littorina</taxon>
    </lineage>
</organism>
<feature type="compositionally biased region" description="Basic and acidic residues" evidence="1">
    <location>
        <begin position="2827"/>
        <end position="2840"/>
    </location>
</feature>
<dbReference type="Proteomes" id="UP001374579">
    <property type="component" value="Unassembled WGS sequence"/>
</dbReference>
<feature type="compositionally biased region" description="Basic and acidic residues" evidence="1">
    <location>
        <begin position="2848"/>
        <end position="2861"/>
    </location>
</feature>
<gene>
    <name evidence="2" type="ORF">V1264_001551</name>
</gene>
<feature type="region of interest" description="Disordered" evidence="1">
    <location>
        <begin position="186"/>
        <end position="217"/>
    </location>
</feature>
<feature type="region of interest" description="Disordered" evidence="1">
    <location>
        <begin position="932"/>
        <end position="1007"/>
    </location>
</feature>
<feature type="region of interest" description="Disordered" evidence="1">
    <location>
        <begin position="1105"/>
        <end position="1196"/>
    </location>
</feature>
<feature type="compositionally biased region" description="Low complexity" evidence="1">
    <location>
        <begin position="1660"/>
        <end position="1672"/>
    </location>
</feature>